<evidence type="ECO:0000256" key="1">
    <source>
        <dbReference type="SAM" id="SignalP"/>
    </source>
</evidence>
<evidence type="ECO:0000313" key="3">
    <source>
        <dbReference type="Proteomes" id="UP000658225"/>
    </source>
</evidence>
<feature type="chain" id="PRO_5039522834" evidence="1">
    <location>
        <begin position="18"/>
        <end position="118"/>
    </location>
</feature>
<dbReference type="InterPro" id="IPR052928">
    <property type="entry name" value="Desiccation-related_membrane"/>
</dbReference>
<dbReference type="Proteomes" id="UP000658225">
    <property type="component" value="Unassembled WGS sequence"/>
</dbReference>
<sequence length="118" mass="12993">MRISTFFLGLVTGSVAAAVTVIYSTPQSGSELRSSVKSASTDMKGKFGEVKVKIAELKESITHMTKEAKENVPIAVEGIKDSIQHWQQSTEPIKERMEKEIAAIQTALEKLEKSIEVR</sequence>
<name>A0A927MNX6_9BACL</name>
<keyword evidence="1" id="KW-0732">Signal</keyword>
<organism evidence="2 3">
    <name type="scientific">Sporosarcina limicola</name>
    <dbReference type="NCBI Taxonomy" id="34101"/>
    <lineage>
        <taxon>Bacteria</taxon>
        <taxon>Bacillati</taxon>
        <taxon>Bacillota</taxon>
        <taxon>Bacilli</taxon>
        <taxon>Bacillales</taxon>
        <taxon>Caryophanaceae</taxon>
        <taxon>Sporosarcina</taxon>
    </lineage>
</organism>
<evidence type="ECO:0000313" key="2">
    <source>
        <dbReference type="EMBL" id="MBE1554904.1"/>
    </source>
</evidence>
<dbReference type="AlphaFoldDB" id="A0A927MNX6"/>
<dbReference type="PANTHER" id="PTHR35792">
    <property type="entry name" value="GENERAL STRESS PROTEIN"/>
    <property type="match status" value="1"/>
</dbReference>
<accession>A0A927MNX6</accession>
<proteinExistence type="predicted"/>
<dbReference type="Gene3D" id="1.20.120.20">
    <property type="entry name" value="Apolipoprotein"/>
    <property type="match status" value="1"/>
</dbReference>
<gene>
    <name evidence="2" type="ORF">H4683_001982</name>
</gene>
<feature type="signal peptide" evidence="1">
    <location>
        <begin position="1"/>
        <end position="17"/>
    </location>
</feature>
<protein>
    <submittedName>
        <fullName evidence="2">Gas vesicle protein</fullName>
    </submittedName>
</protein>
<dbReference type="InterPro" id="IPR024623">
    <property type="entry name" value="YtxH"/>
</dbReference>
<comment type="caution">
    <text evidence="2">The sequence shown here is derived from an EMBL/GenBank/DDBJ whole genome shotgun (WGS) entry which is preliminary data.</text>
</comment>
<keyword evidence="3" id="KW-1185">Reference proteome</keyword>
<dbReference type="RefSeq" id="WP_192598650.1">
    <property type="nucleotide sequence ID" value="NZ_JADBEL010000009.1"/>
</dbReference>
<dbReference type="Pfam" id="PF12732">
    <property type="entry name" value="YtxH"/>
    <property type="match status" value="1"/>
</dbReference>
<reference evidence="2" key="1">
    <citation type="submission" date="2020-10" db="EMBL/GenBank/DDBJ databases">
        <title>Genomic Encyclopedia of Type Strains, Phase IV (KMG-IV): sequencing the most valuable type-strain genomes for metagenomic binning, comparative biology and taxonomic classification.</title>
        <authorList>
            <person name="Goeker M."/>
        </authorList>
    </citation>
    <scope>NUCLEOTIDE SEQUENCE</scope>
    <source>
        <strain evidence="2">DSM 13886</strain>
    </source>
</reference>
<dbReference type="EMBL" id="JADBEL010000009">
    <property type="protein sequence ID" value="MBE1554904.1"/>
    <property type="molecule type" value="Genomic_DNA"/>
</dbReference>
<dbReference type="PANTHER" id="PTHR35792:SF3">
    <property type="entry name" value="IG HYPOTHETICAL 17707"/>
    <property type="match status" value="1"/>
</dbReference>